<dbReference type="Gene3D" id="3.10.50.40">
    <property type="match status" value="1"/>
</dbReference>
<dbReference type="RefSeq" id="WP_229932985.1">
    <property type="nucleotide sequence ID" value="NZ_CAJHOF010000010.1"/>
</dbReference>
<dbReference type="Pfam" id="PF09312">
    <property type="entry name" value="SurA_N"/>
    <property type="match status" value="1"/>
</dbReference>
<evidence type="ECO:0000259" key="3">
    <source>
        <dbReference type="Pfam" id="PF09312"/>
    </source>
</evidence>
<dbReference type="InterPro" id="IPR055131">
    <property type="entry name" value="Cj1289-like_C"/>
</dbReference>
<evidence type="ECO:0000313" key="6">
    <source>
        <dbReference type="Proteomes" id="UP000789803"/>
    </source>
</evidence>
<evidence type="ECO:0000256" key="2">
    <source>
        <dbReference type="ARBA" id="ARBA00023110"/>
    </source>
</evidence>
<dbReference type="EMBL" id="CAJHOF010000010">
    <property type="protein sequence ID" value="CAD7288873.1"/>
    <property type="molecule type" value="Genomic_DNA"/>
</dbReference>
<name>A0ABN7K8N8_9BACT</name>
<protein>
    <submittedName>
        <fullName evidence="5">Chaperone SurA</fullName>
        <ecNumber evidence="5">5.2.1.8</ecNumber>
    </submittedName>
</protein>
<dbReference type="SUPFAM" id="SSF109998">
    <property type="entry name" value="Triger factor/SurA peptide-binding domain-like"/>
    <property type="match status" value="1"/>
</dbReference>
<accession>A0ABN7K8N8</accession>
<evidence type="ECO:0000313" key="5">
    <source>
        <dbReference type="EMBL" id="CAD7288873.1"/>
    </source>
</evidence>
<comment type="caution">
    <text evidence="5">The sequence shown here is derived from an EMBL/GenBank/DDBJ whole genome shotgun (WGS) entry which is preliminary data.</text>
</comment>
<dbReference type="InterPro" id="IPR050280">
    <property type="entry name" value="OMP_Chaperone_SurA"/>
</dbReference>
<dbReference type="Pfam" id="PF22506">
    <property type="entry name" value="Cj1289-like_C"/>
    <property type="match status" value="1"/>
</dbReference>
<organism evidence="5 6">
    <name type="scientific">Campylobacter majalis</name>
    <dbReference type="NCBI Taxonomy" id="2790656"/>
    <lineage>
        <taxon>Bacteria</taxon>
        <taxon>Pseudomonadati</taxon>
        <taxon>Campylobacterota</taxon>
        <taxon>Epsilonproteobacteria</taxon>
        <taxon>Campylobacterales</taxon>
        <taxon>Campylobacteraceae</taxon>
        <taxon>Campylobacter</taxon>
    </lineage>
</organism>
<reference evidence="5 6" key="1">
    <citation type="submission" date="2020-11" db="EMBL/GenBank/DDBJ databases">
        <authorList>
            <person name="Peeters C."/>
        </authorList>
    </citation>
    <scope>NUCLEOTIDE SEQUENCE [LARGE SCALE GENOMIC DNA]</scope>
    <source>
        <strain evidence="5 6">LMG 7974</strain>
    </source>
</reference>
<dbReference type="GO" id="GO:0003755">
    <property type="term" value="F:peptidyl-prolyl cis-trans isomerase activity"/>
    <property type="evidence" value="ECO:0007669"/>
    <property type="project" value="UniProtKB-EC"/>
</dbReference>
<gene>
    <name evidence="5" type="primary">surA</name>
    <name evidence="5" type="ORF">LMG7974_01188</name>
</gene>
<proteinExistence type="predicted"/>
<dbReference type="InterPro" id="IPR027304">
    <property type="entry name" value="Trigger_fact/SurA_dom_sf"/>
</dbReference>
<dbReference type="PANTHER" id="PTHR47637">
    <property type="entry name" value="CHAPERONE SURA"/>
    <property type="match status" value="1"/>
</dbReference>
<evidence type="ECO:0000259" key="4">
    <source>
        <dbReference type="Pfam" id="PF22506"/>
    </source>
</evidence>
<keyword evidence="5" id="KW-0413">Isomerase</keyword>
<sequence length="276" mass="31162">MVKKLFLASIIGTFALSSELVNGIAAIIENEAITLYEIERVKKELNVDKQRALDLLIRDRLEQAQIKNLGIVATQLEINQRIDAIARQNGMSMAQFRDHIEYKQGVKFTDFKNDIQKSIQQEKLYKNILSEAGKNIDENSARNYYEANINQFTTFSTAEVTLYRALDADTLQKQIASGTKPINGVQTQNITLDSQNIPPQLVAIISATQDASFTGILKAQNGFDAFYVKKKSGLKTASFQQAKNQILNQMHQAEQDRAAHDYFEKLKSKSKLNILR</sequence>
<keyword evidence="2" id="KW-0697">Rotamase</keyword>
<keyword evidence="1" id="KW-0732">Signal</keyword>
<dbReference type="InterPro" id="IPR015391">
    <property type="entry name" value="SurA_N"/>
</dbReference>
<dbReference type="InterPro" id="IPR046357">
    <property type="entry name" value="PPIase_dom_sf"/>
</dbReference>
<feature type="domain" description="SurA N-terminal" evidence="3">
    <location>
        <begin position="46"/>
        <end position="120"/>
    </location>
</feature>
<dbReference type="PANTHER" id="PTHR47637:SF1">
    <property type="entry name" value="CHAPERONE SURA"/>
    <property type="match status" value="1"/>
</dbReference>
<dbReference type="EC" id="5.2.1.8" evidence="5"/>
<dbReference type="Gene3D" id="1.10.4030.10">
    <property type="entry name" value="Porin chaperone SurA, peptide-binding domain"/>
    <property type="match status" value="1"/>
</dbReference>
<dbReference type="Proteomes" id="UP000789803">
    <property type="component" value="Unassembled WGS sequence"/>
</dbReference>
<evidence type="ECO:0000256" key="1">
    <source>
        <dbReference type="ARBA" id="ARBA00022729"/>
    </source>
</evidence>
<feature type="domain" description="Cj1289-like C-terminal" evidence="4">
    <location>
        <begin position="138"/>
        <end position="231"/>
    </location>
</feature>
<keyword evidence="6" id="KW-1185">Reference proteome</keyword>